<dbReference type="InterPro" id="IPR046342">
    <property type="entry name" value="CBS_dom_sf"/>
</dbReference>
<dbReference type="SUPFAM" id="SSF54631">
    <property type="entry name" value="CBS-domain pair"/>
    <property type="match status" value="2"/>
</dbReference>
<dbReference type="eggNOG" id="KOG1764">
    <property type="taxonomic scope" value="Eukaryota"/>
</dbReference>
<dbReference type="CDD" id="cd04641">
    <property type="entry name" value="CBS_euAMPK_gamma-like_repeat2"/>
    <property type="match status" value="1"/>
</dbReference>
<evidence type="ECO:0000256" key="5">
    <source>
        <dbReference type="SAM" id="MobiDB-lite"/>
    </source>
</evidence>
<evidence type="ECO:0000259" key="6">
    <source>
        <dbReference type="PROSITE" id="PS51371"/>
    </source>
</evidence>
<reference evidence="7 8" key="1">
    <citation type="submission" date="2010-05" db="EMBL/GenBank/DDBJ databases">
        <title>The Genome Sequence of Thecamonas trahens ATCC 50062.</title>
        <authorList>
            <consortium name="The Broad Institute Genome Sequencing Platform"/>
            <person name="Russ C."/>
            <person name="Cuomo C."/>
            <person name="Shea T."/>
            <person name="Young S.K."/>
            <person name="Zeng Q."/>
            <person name="Koehrsen M."/>
            <person name="Haas B."/>
            <person name="Borodovsky M."/>
            <person name="Guigo R."/>
            <person name="Alvarado L."/>
            <person name="Berlin A."/>
            <person name="Bochicchio J."/>
            <person name="Borenstein D."/>
            <person name="Chapman S."/>
            <person name="Chen Z."/>
            <person name="Freedman E."/>
            <person name="Gellesch M."/>
            <person name="Goldberg J."/>
            <person name="Griggs A."/>
            <person name="Gujja S."/>
            <person name="Heilman E."/>
            <person name="Heiman D."/>
            <person name="Hepburn T."/>
            <person name="Howarth C."/>
            <person name="Jen D."/>
            <person name="Larson L."/>
            <person name="Mehta T."/>
            <person name="Park D."/>
            <person name="Pearson M."/>
            <person name="Roberts A."/>
            <person name="Saif S."/>
            <person name="Shenoy N."/>
            <person name="Sisk P."/>
            <person name="Stolte C."/>
            <person name="Sykes S."/>
            <person name="Thomson T."/>
            <person name="Walk T."/>
            <person name="White J."/>
            <person name="Yandava C."/>
            <person name="Burger G."/>
            <person name="Gray M.W."/>
            <person name="Holland P.W.H."/>
            <person name="King N."/>
            <person name="Lang F.B.F."/>
            <person name="Roger A.J."/>
            <person name="Ruiz-Trillo I."/>
            <person name="Lander E."/>
            <person name="Nusbaum C."/>
        </authorList>
    </citation>
    <scope>NUCLEOTIDE SEQUENCE [LARGE SCALE GENOMIC DNA]</scope>
    <source>
        <strain evidence="7 8">ATCC 50062</strain>
    </source>
</reference>
<dbReference type="Gene3D" id="3.10.580.10">
    <property type="entry name" value="CBS-domain"/>
    <property type="match status" value="2"/>
</dbReference>
<dbReference type="SMART" id="SM00116">
    <property type="entry name" value="CBS"/>
    <property type="match status" value="3"/>
</dbReference>
<evidence type="ECO:0000256" key="3">
    <source>
        <dbReference type="ARBA" id="ARBA00023122"/>
    </source>
</evidence>
<proteinExistence type="inferred from homology"/>
<dbReference type="InterPro" id="IPR000644">
    <property type="entry name" value="CBS_dom"/>
</dbReference>
<keyword evidence="3 4" id="KW-0129">CBS domain</keyword>
<dbReference type="InterPro" id="IPR050511">
    <property type="entry name" value="AMPK_gamma/SDS23_families"/>
</dbReference>
<evidence type="ECO:0000256" key="2">
    <source>
        <dbReference type="ARBA" id="ARBA00022737"/>
    </source>
</evidence>
<keyword evidence="7" id="KW-0808">Transferase</keyword>
<name>A0A0L0D322_THETB</name>
<evidence type="ECO:0000313" key="7">
    <source>
        <dbReference type="EMBL" id="KNC46566.1"/>
    </source>
</evidence>
<gene>
    <name evidence="7" type="ORF">AMSG_03001</name>
</gene>
<dbReference type="Proteomes" id="UP000054408">
    <property type="component" value="Unassembled WGS sequence"/>
</dbReference>
<evidence type="ECO:0000256" key="1">
    <source>
        <dbReference type="ARBA" id="ARBA00006750"/>
    </source>
</evidence>
<feature type="domain" description="CBS" evidence="6">
    <location>
        <begin position="100"/>
        <end position="159"/>
    </location>
</feature>
<dbReference type="OMA" id="TASIHPF"/>
<feature type="domain" description="CBS" evidence="6">
    <location>
        <begin position="321"/>
        <end position="376"/>
    </location>
</feature>
<accession>A0A0L0D322</accession>
<comment type="similarity">
    <text evidence="1">Belongs to the 5'-AMP-activated protein kinase gamma subunit family.</text>
</comment>
<organism evidence="7 8">
    <name type="scientific">Thecamonas trahens ATCC 50062</name>
    <dbReference type="NCBI Taxonomy" id="461836"/>
    <lineage>
        <taxon>Eukaryota</taxon>
        <taxon>Apusozoa</taxon>
        <taxon>Apusomonadida</taxon>
        <taxon>Apusomonadidae</taxon>
        <taxon>Thecamonas</taxon>
    </lineage>
</organism>
<dbReference type="AlphaFoldDB" id="A0A0L0D322"/>
<feature type="region of interest" description="Disordered" evidence="5">
    <location>
        <begin position="1"/>
        <end position="74"/>
    </location>
</feature>
<sequence>MGGRFASSSYSDSDDDRVGGSLATAVLDPDHAEKSLAEMALEMDGIEADESGSRTTPEAGGGGDDADLAGEDRRDDGVFDPRWVYRDALRKVTTYDLLPESSKVVVLDTRLLVKDAFQVLVENNVRSAPLWEAERRAYVGLISMTDFIAVLKHFYRSPLAGMDELVEYSISRWRELAASDPDAPGRLIHKLVYAEPTDNLLHTALMLLSNGTNTILAILTHWDIIDAATAAVSNTPPFMDESIFDLGVGVFKSVITISAETPLIVVLNIFFERRISAIPIIDATGVVIDVYSKSDVYDLARAQAYDNLDISVHEALQYRLRTPSVHTCSKHDSLASVIDTIRATHAHRLICVDSTSRIVGIVSITDLLTYISEVKA</sequence>
<dbReference type="PROSITE" id="PS51371">
    <property type="entry name" value="CBS"/>
    <property type="match status" value="3"/>
</dbReference>
<dbReference type="PANTHER" id="PTHR13780">
    <property type="entry name" value="AMP-ACTIVATED PROTEIN KINASE, GAMMA REGULATORY SUBUNIT"/>
    <property type="match status" value="1"/>
</dbReference>
<dbReference type="RefSeq" id="XP_013760343.1">
    <property type="nucleotide sequence ID" value="XM_013904889.1"/>
</dbReference>
<keyword evidence="2" id="KW-0677">Repeat</keyword>
<keyword evidence="7" id="KW-0418">Kinase</keyword>
<evidence type="ECO:0000256" key="4">
    <source>
        <dbReference type="PROSITE-ProRule" id="PRU00703"/>
    </source>
</evidence>
<dbReference type="GeneID" id="25562642"/>
<feature type="domain" description="CBS" evidence="6">
    <location>
        <begin position="250"/>
        <end position="310"/>
    </location>
</feature>
<dbReference type="OrthoDB" id="449052at2759"/>
<keyword evidence="8" id="KW-1185">Reference proteome</keyword>
<dbReference type="PANTHER" id="PTHR13780:SF35">
    <property type="entry name" value="LD22662P"/>
    <property type="match status" value="1"/>
</dbReference>
<dbReference type="EMBL" id="GL349443">
    <property type="protein sequence ID" value="KNC46566.1"/>
    <property type="molecule type" value="Genomic_DNA"/>
</dbReference>
<dbReference type="STRING" id="461836.A0A0L0D322"/>
<dbReference type="GO" id="GO:0016301">
    <property type="term" value="F:kinase activity"/>
    <property type="evidence" value="ECO:0007669"/>
    <property type="project" value="UniProtKB-KW"/>
</dbReference>
<evidence type="ECO:0000313" key="8">
    <source>
        <dbReference type="Proteomes" id="UP000054408"/>
    </source>
</evidence>
<dbReference type="Pfam" id="PF00571">
    <property type="entry name" value="CBS"/>
    <property type="match status" value="3"/>
</dbReference>
<protein>
    <submittedName>
        <fullName evidence="7">5'-AMP-activated protein kinase gamma-1 subunit</fullName>
    </submittedName>
</protein>